<evidence type="ECO:0000256" key="3">
    <source>
        <dbReference type="ARBA" id="ARBA00022842"/>
    </source>
</evidence>
<sequence>MFVQNAVILSAGRGSRLLPLTQDRPKCLIPVGGRAILDHQIDALAAAGVARTTVVGGYLSDRITAHLAGGTAAADMRFNPFWAVSSSIGSVWTARDLLHGDFAIVNGDTVYRPALIREGLAQVEPGIALFVEPAPQPEIDDMRVAVTGGMVRAVGKTLDPADAPFRSLGIVVGRGDDGRYRRMLDAVISEPDGIQSFHHRIVHELAQAGPVQAVVLPGGGWVEIDRPEDIANWAG</sequence>
<dbReference type="GO" id="GO:0016301">
    <property type="term" value="F:kinase activity"/>
    <property type="evidence" value="ECO:0007669"/>
    <property type="project" value="UniProtKB-KW"/>
</dbReference>
<proteinExistence type="predicted"/>
<evidence type="ECO:0000256" key="2">
    <source>
        <dbReference type="ARBA" id="ARBA00022695"/>
    </source>
</evidence>
<dbReference type="Gene3D" id="3.90.550.10">
    <property type="entry name" value="Spore Coat Polysaccharide Biosynthesis Protein SpsA, Chain A"/>
    <property type="match status" value="1"/>
</dbReference>
<reference evidence="5 6" key="1">
    <citation type="submission" date="2020-08" db="EMBL/GenBank/DDBJ databases">
        <title>Genomic Encyclopedia of Type Strains, Phase IV (KMG-IV): sequencing the most valuable type-strain genomes for metagenomic binning, comparative biology and taxonomic classification.</title>
        <authorList>
            <person name="Goeker M."/>
        </authorList>
    </citation>
    <scope>NUCLEOTIDE SEQUENCE [LARGE SCALE GENOMIC DNA]</scope>
    <source>
        <strain evidence="5 6">DSM 103336</strain>
    </source>
</reference>
<dbReference type="GO" id="GO:0016779">
    <property type="term" value="F:nucleotidyltransferase activity"/>
    <property type="evidence" value="ECO:0007669"/>
    <property type="project" value="UniProtKB-KW"/>
</dbReference>
<keyword evidence="3" id="KW-0460">Magnesium</keyword>
<keyword evidence="6" id="KW-1185">Reference proteome</keyword>
<dbReference type="PANTHER" id="PTHR43584">
    <property type="entry name" value="NUCLEOTIDYL TRANSFERASE"/>
    <property type="match status" value="1"/>
</dbReference>
<name>A0A7W9F035_9SPHN</name>
<dbReference type="OrthoDB" id="9814110at2"/>
<dbReference type="EMBL" id="JACIJR010000001">
    <property type="protein sequence ID" value="MBB5727982.1"/>
    <property type="molecule type" value="Genomic_DNA"/>
</dbReference>
<evidence type="ECO:0000259" key="4">
    <source>
        <dbReference type="Pfam" id="PF12804"/>
    </source>
</evidence>
<keyword evidence="5" id="KW-0418">Kinase</keyword>
<gene>
    <name evidence="5" type="ORF">FHS99_000438</name>
</gene>
<dbReference type="CDD" id="cd02523">
    <property type="entry name" value="PC_cytidylyltransferase"/>
    <property type="match status" value="1"/>
</dbReference>
<dbReference type="InterPro" id="IPR025877">
    <property type="entry name" value="MobA-like_NTP_Trfase"/>
</dbReference>
<dbReference type="InterPro" id="IPR029044">
    <property type="entry name" value="Nucleotide-diphossugar_trans"/>
</dbReference>
<dbReference type="RefSeq" id="WP_157175037.1">
    <property type="nucleotide sequence ID" value="NZ_BMJP01000001.1"/>
</dbReference>
<dbReference type="InterPro" id="IPR050065">
    <property type="entry name" value="GlmU-like"/>
</dbReference>
<dbReference type="Proteomes" id="UP000546701">
    <property type="component" value="Unassembled WGS sequence"/>
</dbReference>
<dbReference type="PANTHER" id="PTHR43584:SF8">
    <property type="entry name" value="N-ACETYLMURAMATE ALPHA-1-PHOSPHATE URIDYLYLTRANSFERASE"/>
    <property type="match status" value="1"/>
</dbReference>
<feature type="domain" description="MobA-like NTP transferase" evidence="4">
    <location>
        <begin position="6"/>
        <end position="125"/>
    </location>
</feature>
<evidence type="ECO:0000313" key="5">
    <source>
        <dbReference type="EMBL" id="MBB5727982.1"/>
    </source>
</evidence>
<dbReference type="AlphaFoldDB" id="A0A7W9F035"/>
<dbReference type="Pfam" id="PF12804">
    <property type="entry name" value="NTP_transf_3"/>
    <property type="match status" value="1"/>
</dbReference>
<accession>A0A7W9F035</accession>
<evidence type="ECO:0000313" key="6">
    <source>
        <dbReference type="Proteomes" id="UP000546701"/>
    </source>
</evidence>
<evidence type="ECO:0000256" key="1">
    <source>
        <dbReference type="ARBA" id="ARBA00022679"/>
    </source>
</evidence>
<keyword evidence="2" id="KW-0548">Nucleotidyltransferase</keyword>
<keyword evidence="1" id="KW-0808">Transferase</keyword>
<dbReference type="SUPFAM" id="SSF53448">
    <property type="entry name" value="Nucleotide-diphospho-sugar transferases"/>
    <property type="match status" value="1"/>
</dbReference>
<protein>
    <submittedName>
        <fullName evidence="5">Choline kinase</fullName>
    </submittedName>
</protein>
<comment type="caution">
    <text evidence="5">The sequence shown here is derived from an EMBL/GenBank/DDBJ whole genome shotgun (WGS) entry which is preliminary data.</text>
</comment>
<organism evidence="5 6">
    <name type="scientific">Sphingomonas prati</name>
    <dbReference type="NCBI Taxonomy" id="1843237"/>
    <lineage>
        <taxon>Bacteria</taxon>
        <taxon>Pseudomonadati</taxon>
        <taxon>Pseudomonadota</taxon>
        <taxon>Alphaproteobacteria</taxon>
        <taxon>Sphingomonadales</taxon>
        <taxon>Sphingomonadaceae</taxon>
        <taxon>Sphingomonas</taxon>
    </lineage>
</organism>